<evidence type="ECO:0000256" key="7">
    <source>
        <dbReference type="ARBA" id="ARBA00022989"/>
    </source>
</evidence>
<evidence type="ECO:0000256" key="12">
    <source>
        <dbReference type="RuleBase" id="RU003346"/>
    </source>
</evidence>
<dbReference type="InterPro" id="IPR005829">
    <property type="entry name" value="Sugar_transporter_CS"/>
</dbReference>
<keyword evidence="16" id="KW-1185">Reference proteome</keyword>
<dbReference type="InterPro" id="IPR005828">
    <property type="entry name" value="MFS_sugar_transport-like"/>
</dbReference>
<dbReference type="GO" id="GO:0022857">
    <property type="term" value="F:transmembrane transporter activity"/>
    <property type="evidence" value="ECO:0007669"/>
    <property type="project" value="InterPro"/>
</dbReference>
<dbReference type="EMBL" id="CP059735">
    <property type="protein sequence ID" value="WDD97498.1"/>
    <property type="molecule type" value="Genomic_DNA"/>
</dbReference>
<evidence type="ECO:0000256" key="11">
    <source>
        <dbReference type="ARBA" id="ARBA00076792"/>
    </source>
</evidence>
<dbReference type="PANTHER" id="PTHR48020">
    <property type="entry name" value="PROTON MYO-INOSITOL COTRANSPORTER"/>
    <property type="match status" value="1"/>
</dbReference>
<dbReference type="Gene3D" id="1.20.1250.20">
    <property type="entry name" value="MFS general substrate transporter like domains"/>
    <property type="match status" value="2"/>
</dbReference>
<gene>
    <name evidence="15" type="ORF">SG35_019540</name>
</gene>
<evidence type="ECO:0000256" key="3">
    <source>
        <dbReference type="ARBA" id="ARBA00022448"/>
    </source>
</evidence>
<evidence type="ECO:0000259" key="14">
    <source>
        <dbReference type="PROSITE" id="PS50850"/>
    </source>
</evidence>
<comment type="similarity">
    <text evidence="2 12">Belongs to the major facilitator superfamily. Sugar transporter (TC 2.A.1.1) family.</text>
</comment>
<evidence type="ECO:0000256" key="5">
    <source>
        <dbReference type="ARBA" id="ARBA00022597"/>
    </source>
</evidence>
<dbReference type="PROSITE" id="PS00217">
    <property type="entry name" value="SUGAR_TRANSPORT_2"/>
    <property type="match status" value="1"/>
</dbReference>
<evidence type="ECO:0000256" key="8">
    <source>
        <dbReference type="ARBA" id="ARBA00023136"/>
    </source>
</evidence>
<dbReference type="InterPro" id="IPR047984">
    <property type="entry name" value="XylE-like"/>
</dbReference>
<reference evidence="15 16" key="1">
    <citation type="journal article" date="2015" name="Genome Announc.">
        <title>Draft Genome Sequences of Marine Isolates of Thalassomonas viridans and Thalassomonas actiniarum.</title>
        <authorList>
            <person name="Olonade I."/>
            <person name="van Zyl L.J."/>
            <person name="Trindade M."/>
        </authorList>
    </citation>
    <scope>NUCLEOTIDE SEQUENCE [LARGE SCALE GENOMIC DNA]</scope>
    <source>
        <strain evidence="15 16">A5K-106</strain>
    </source>
</reference>
<keyword evidence="6 13" id="KW-0812">Transmembrane</keyword>
<dbReference type="InterPro" id="IPR020846">
    <property type="entry name" value="MFS_dom"/>
</dbReference>
<evidence type="ECO:0000313" key="15">
    <source>
        <dbReference type="EMBL" id="WDD97498.1"/>
    </source>
</evidence>
<proteinExistence type="inferred from homology"/>
<dbReference type="FunFam" id="1.20.1250.20:FF:000122">
    <property type="entry name" value="D-xylose transporter XylE"/>
    <property type="match status" value="1"/>
</dbReference>
<dbReference type="InterPro" id="IPR003663">
    <property type="entry name" value="Sugar/inositol_transpt"/>
</dbReference>
<keyword evidence="3 12" id="KW-0813">Transport</keyword>
<feature type="transmembrane region" description="Helical" evidence="13">
    <location>
        <begin position="447"/>
        <end position="465"/>
    </location>
</feature>
<feature type="transmembrane region" description="Helical" evidence="13">
    <location>
        <begin position="24"/>
        <end position="44"/>
    </location>
</feature>
<evidence type="ECO:0000256" key="6">
    <source>
        <dbReference type="ARBA" id="ARBA00022692"/>
    </source>
</evidence>
<feature type="transmembrane region" description="Helical" evidence="13">
    <location>
        <begin position="276"/>
        <end position="299"/>
    </location>
</feature>
<evidence type="ECO:0000256" key="2">
    <source>
        <dbReference type="ARBA" id="ARBA00010992"/>
    </source>
</evidence>
<comment type="subcellular location">
    <subcellularLocation>
        <location evidence="1">Cell membrane</location>
        <topology evidence="1">Multi-pass membrane protein</topology>
    </subcellularLocation>
</comment>
<organism evidence="15 16">
    <name type="scientific">Thalassomonas actiniarum</name>
    <dbReference type="NCBI Taxonomy" id="485447"/>
    <lineage>
        <taxon>Bacteria</taxon>
        <taxon>Pseudomonadati</taxon>
        <taxon>Pseudomonadota</taxon>
        <taxon>Gammaproteobacteria</taxon>
        <taxon>Alteromonadales</taxon>
        <taxon>Colwelliaceae</taxon>
        <taxon>Thalassomonas</taxon>
    </lineage>
</organism>
<dbReference type="Pfam" id="PF00083">
    <property type="entry name" value="Sugar_tr"/>
    <property type="match status" value="1"/>
</dbReference>
<dbReference type="PANTHER" id="PTHR48020:SF12">
    <property type="entry name" value="PROTON MYO-INOSITOL COTRANSPORTER"/>
    <property type="match status" value="1"/>
</dbReference>
<feature type="transmembrane region" description="Helical" evidence="13">
    <location>
        <begin position="120"/>
        <end position="142"/>
    </location>
</feature>
<dbReference type="KEGG" id="tact:SG35_019540"/>
<evidence type="ECO:0000256" key="1">
    <source>
        <dbReference type="ARBA" id="ARBA00004651"/>
    </source>
</evidence>
<keyword evidence="5" id="KW-0762">Sugar transport</keyword>
<feature type="domain" description="Major facilitator superfamily (MFS) profile" evidence="14">
    <location>
        <begin position="30"/>
        <end position="472"/>
    </location>
</feature>
<feature type="transmembrane region" description="Helical" evidence="13">
    <location>
        <begin position="382"/>
        <end position="406"/>
    </location>
</feature>
<feature type="transmembrane region" description="Helical" evidence="13">
    <location>
        <begin position="154"/>
        <end position="176"/>
    </location>
</feature>
<keyword evidence="7 13" id="KW-1133">Transmembrane helix</keyword>
<dbReference type="SUPFAM" id="SSF103473">
    <property type="entry name" value="MFS general substrate transporter"/>
    <property type="match status" value="1"/>
</dbReference>
<dbReference type="InterPro" id="IPR036259">
    <property type="entry name" value="MFS_trans_sf"/>
</dbReference>
<sequence length="479" mass="50844">MSTQTSSDGLPDTLQQTEEIQGSFLYVFFISSVAAIGGFLFGFDSGVINGTVSALGKTFNANDVATGFNVASVLLGCALGALMAGPVADRFGRKPVMIVTAIIFAVSAFGSGISDTSAEFIFYRLLGGLGIGAASVLAPAYIAEVAPAALRGRLATLQQLAIVLGLFAAFLSNYLIASKAGSAEASFILDLAAWRWMFWVELIPSLLFLTGVIFIPESPRYLVAQGKVEKARNVFKRIANGTQDEQIAQVKTSLHGNKKPSLADLFLEGQKKIHPIIWIGIALSVFQQFVGINVVFYYGAELWQAAGFDESQSLFINVLTGTTNILSTFIAIALIDKVGRKPLLLVGSVGMFVCLGALTFIFGTSGFDAAGKLALTENMGTLALIMANLFVVFFGLSWGPVVWVLLGEIFNNRIRGAALAVAASAQWLANFAITMTFPIILASFGLAGAYGLYAASALVSIFFVVKYIKETKGVSLEAM</sequence>
<dbReference type="RefSeq" id="WP_084692628.1">
    <property type="nucleotide sequence ID" value="NZ_CP059735.1"/>
</dbReference>
<feature type="transmembrane region" description="Helical" evidence="13">
    <location>
        <begin position="418"/>
        <end position="441"/>
    </location>
</feature>
<feature type="transmembrane region" description="Helical" evidence="13">
    <location>
        <begin position="96"/>
        <end position="114"/>
    </location>
</feature>
<accession>A0AAE9YNA3</accession>
<evidence type="ECO:0000313" key="16">
    <source>
        <dbReference type="Proteomes" id="UP000032568"/>
    </source>
</evidence>
<feature type="transmembrane region" description="Helical" evidence="13">
    <location>
        <begin position="342"/>
        <end position="362"/>
    </location>
</feature>
<feature type="transmembrane region" description="Helical" evidence="13">
    <location>
        <begin position="314"/>
        <end position="335"/>
    </location>
</feature>
<evidence type="ECO:0000256" key="13">
    <source>
        <dbReference type="SAM" id="Phobius"/>
    </source>
</evidence>
<dbReference type="PRINTS" id="PR00171">
    <property type="entry name" value="SUGRTRNSPORT"/>
</dbReference>
<reference evidence="15 16" key="2">
    <citation type="journal article" date="2022" name="Mar. Drugs">
        <title>Bioassay-Guided Fractionation Leads to the Detection of Cholic Acid Generated by the Rare Thalassomonas sp.</title>
        <authorList>
            <person name="Pheiffer F."/>
            <person name="Schneider Y.K."/>
            <person name="Hansen E.H."/>
            <person name="Andersen J.H."/>
            <person name="Isaksson J."/>
            <person name="Busche T."/>
            <person name="R C."/>
            <person name="Kalinowski J."/>
            <person name="Zyl L.V."/>
            <person name="Trindade M."/>
        </authorList>
    </citation>
    <scope>NUCLEOTIDE SEQUENCE [LARGE SCALE GENOMIC DNA]</scope>
    <source>
        <strain evidence="15 16">A5K-106</strain>
    </source>
</reference>
<dbReference type="PROSITE" id="PS00216">
    <property type="entry name" value="SUGAR_TRANSPORT_1"/>
    <property type="match status" value="2"/>
</dbReference>
<dbReference type="NCBIfam" id="TIGR00879">
    <property type="entry name" value="SP"/>
    <property type="match status" value="1"/>
</dbReference>
<keyword evidence="8 13" id="KW-0472">Membrane</keyword>
<dbReference type="AlphaFoldDB" id="A0AAE9YNA3"/>
<dbReference type="Proteomes" id="UP000032568">
    <property type="component" value="Chromosome"/>
</dbReference>
<name>A0AAE9YNA3_9GAMM</name>
<evidence type="ECO:0000256" key="4">
    <source>
        <dbReference type="ARBA" id="ARBA00022475"/>
    </source>
</evidence>
<keyword evidence="4" id="KW-1003">Cell membrane</keyword>
<dbReference type="CDD" id="cd17359">
    <property type="entry name" value="MFS_XylE_like"/>
    <property type="match status" value="1"/>
</dbReference>
<dbReference type="PROSITE" id="PS50850">
    <property type="entry name" value="MFS"/>
    <property type="match status" value="1"/>
</dbReference>
<dbReference type="GO" id="GO:0005886">
    <property type="term" value="C:plasma membrane"/>
    <property type="evidence" value="ECO:0007669"/>
    <property type="project" value="UniProtKB-SubCell"/>
</dbReference>
<dbReference type="InterPro" id="IPR050814">
    <property type="entry name" value="Myo-inositol_Transporter"/>
</dbReference>
<evidence type="ECO:0000256" key="10">
    <source>
        <dbReference type="ARBA" id="ARBA00070440"/>
    </source>
</evidence>
<feature type="transmembrane region" description="Helical" evidence="13">
    <location>
        <begin position="64"/>
        <end position="84"/>
    </location>
</feature>
<evidence type="ECO:0000256" key="9">
    <source>
        <dbReference type="ARBA" id="ARBA00050593"/>
    </source>
</evidence>
<comment type="catalytic activity">
    <reaction evidence="9">
        <text>D-xylose(in) + H(+)(in) = D-xylose(out) + H(+)(out)</text>
        <dbReference type="Rhea" id="RHEA:28959"/>
        <dbReference type="ChEBI" id="CHEBI:15378"/>
        <dbReference type="ChEBI" id="CHEBI:53455"/>
    </reaction>
    <physiologicalReaction direction="right-to-left" evidence="9">
        <dbReference type="Rhea" id="RHEA:28961"/>
    </physiologicalReaction>
</comment>
<protein>
    <recommendedName>
        <fullName evidence="10">D-xylose-proton symporter</fullName>
    </recommendedName>
    <alternativeName>
        <fullName evidence="11">D-xylose transporter</fullName>
    </alternativeName>
</protein>